<accession>A0ABV6HNZ2</accession>
<dbReference type="Proteomes" id="UP001589774">
    <property type="component" value="Unassembled WGS sequence"/>
</dbReference>
<evidence type="ECO:0000313" key="6">
    <source>
        <dbReference type="EMBL" id="MFC0320426.1"/>
    </source>
</evidence>
<feature type="transmembrane region" description="Helical" evidence="4">
    <location>
        <begin position="523"/>
        <end position="553"/>
    </location>
</feature>
<gene>
    <name evidence="6" type="ORF">ACFFI0_19015</name>
</gene>
<feature type="domain" description="Sulfatase N-terminal" evidence="5">
    <location>
        <begin position="712"/>
        <end position="1002"/>
    </location>
</feature>
<sequence>MRKNSFTDYRLLATSTNAPSFSLLAPAYNESATIVENVRSLLSIHYVNLEIIIINDGSKDNSLQKLIDAYELFKADFYVDYVLPTKEVKGVYKSKNPAFKKLLVVDKENGGKADALNVGINIASNDYAVCIDVDCILEQDAILKLAKPFMEETDKRTIACGGIIRLANDCRIENGKLVEVKLPKSWLARSQALEYIRAFLLGRLAWSRANGLLLISGAFGAFDKEIILKAGGYDHGTVGEDMELVVRMRRYMEEQNEAYRVVNIPDPLCWTEAPDSFKILSRQRNRWMRGTIETLWKHKKLFFNPKYGITGLISYPYWFLFEFLGPIIEFIGFIGFFVFLILGLVDWPAFFILLGFVMVFGVLYSIYAILVDTVTYRVYRRNTDVVKLVLTAILEPFLFHPFVVLSAVRGLRDYLLKKKAWGDMTRRGFNAKQASQHSSAAETSSQRFNMLVSPYINLSIVFLGLLLIASFIEFIVYTQQFGPLSNGGVLFAQMLFNQFLFWLSASFFGFIVFYILRFISSKWALIVTAGIFVLILLVQTILVQYFLVSLVPLGADIYSYSSSEIKQTIGSSGAINVVNVLKLLIVIFVGIACFSWIKLRKMWSMAFIGFFFVAGIGSFLVNSDKLFRDHWSTSDFEKSLVTNKSNYFYRQSYLNYFPGGLLQFNNEQTSVGDMEVSVKEYYYLDPLNYPFLRVDETEDVLSPFFRKSEKKPNIIILLMEGFGRAFVNEGAYLGNFTPFLDSLAKQGLYWENCLSAGGRTFAALPSVLASLPFGEHGFLELGEQMPLHYSLLNVLQKNGYHSSFYYGGDASFDHMDIFLKKNDLSELNDGKTFPPSYKKLPASNDFSWGYDDQSLFNHFLKSRNENDKQPQVSVLLSVSTHNPFLINNPDFFAKRFDERLADITSNPQQRIELRRYALQLTSVLNADDALRSFFMAYRQRNDYNQTIFIITGDHRMPEIPMRTKIDRYHVPLIIYSPLLKRTAKLTNIVSHLDITPSLLRFLNKQYSIQIPENVTWLGNGLDTLSTMVSEQSLPLMQTKSQLIDFVMGKYHLNEESLYMFTEGLDEEVVQDSRIRDELRAAFHRYKEKNDRFIKNNSLLPDSLLRFISGPLPNH</sequence>
<dbReference type="SUPFAM" id="SSF53448">
    <property type="entry name" value="Nucleotide-diphospho-sugar transferases"/>
    <property type="match status" value="1"/>
</dbReference>
<evidence type="ECO:0000256" key="2">
    <source>
        <dbReference type="ARBA" id="ARBA00022676"/>
    </source>
</evidence>
<evidence type="ECO:0000256" key="4">
    <source>
        <dbReference type="SAM" id="Phobius"/>
    </source>
</evidence>
<dbReference type="InterPro" id="IPR000917">
    <property type="entry name" value="Sulfatase_N"/>
</dbReference>
<name>A0ABV6HNZ2_9SPHI</name>
<keyword evidence="4" id="KW-0812">Transmembrane</keyword>
<dbReference type="Gene3D" id="3.90.550.10">
    <property type="entry name" value="Spore Coat Polysaccharide Biosynthesis Protein SpsA, Chain A"/>
    <property type="match status" value="1"/>
</dbReference>
<feature type="transmembrane region" description="Helical" evidence="4">
    <location>
        <begin position="499"/>
        <end position="516"/>
    </location>
</feature>
<feature type="transmembrane region" description="Helical" evidence="4">
    <location>
        <begin position="573"/>
        <end position="596"/>
    </location>
</feature>
<protein>
    <submittedName>
        <fullName evidence="6">Sulfatase-like hydrolase/transferase</fullName>
    </submittedName>
</protein>
<feature type="transmembrane region" description="Helical" evidence="4">
    <location>
        <begin position="603"/>
        <end position="621"/>
    </location>
</feature>
<dbReference type="Pfam" id="PF00884">
    <property type="entry name" value="Sulfatase"/>
    <property type="match status" value="1"/>
</dbReference>
<dbReference type="Pfam" id="PF13641">
    <property type="entry name" value="Glyco_tranf_2_3"/>
    <property type="match status" value="1"/>
</dbReference>
<evidence type="ECO:0000256" key="3">
    <source>
        <dbReference type="ARBA" id="ARBA00022679"/>
    </source>
</evidence>
<dbReference type="PANTHER" id="PTHR43630">
    <property type="entry name" value="POLY-BETA-1,6-N-ACETYL-D-GLUCOSAMINE SYNTHASE"/>
    <property type="match status" value="1"/>
</dbReference>
<dbReference type="CDD" id="cd16015">
    <property type="entry name" value="LTA_synthase"/>
    <property type="match status" value="1"/>
</dbReference>
<dbReference type="PANTHER" id="PTHR43630:SF1">
    <property type="entry name" value="POLY-BETA-1,6-N-ACETYL-D-GLUCOSAMINE SYNTHASE"/>
    <property type="match status" value="1"/>
</dbReference>
<feature type="transmembrane region" description="Helical" evidence="4">
    <location>
        <begin position="317"/>
        <end position="342"/>
    </location>
</feature>
<organism evidence="6 7">
    <name type="scientific">Olivibacter oleidegradans</name>
    <dbReference type="NCBI Taxonomy" id="760123"/>
    <lineage>
        <taxon>Bacteria</taxon>
        <taxon>Pseudomonadati</taxon>
        <taxon>Bacteroidota</taxon>
        <taxon>Sphingobacteriia</taxon>
        <taxon>Sphingobacteriales</taxon>
        <taxon>Sphingobacteriaceae</taxon>
        <taxon>Olivibacter</taxon>
    </lineage>
</organism>
<dbReference type="InterPro" id="IPR017850">
    <property type="entry name" value="Alkaline_phosphatase_core_sf"/>
</dbReference>
<keyword evidence="4" id="KW-1133">Transmembrane helix</keyword>
<dbReference type="CDD" id="cd06423">
    <property type="entry name" value="CESA_like"/>
    <property type="match status" value="1"/>
</dbReference>
<keyword evidence="3" id="KW-0808">Transferase</keyword>
<feature type="transmembrane region" description="Helical" evidence="4">
    <location>
        <begin position="349"/>
        <end position="369"/>
    </location>
</feature>
<keyword evidence="4" id="KW-0472">Membrane</keyword>
<comment type="similarity">
    <text evidence="1">Belongs to the glycosyltransferase 2 family.</text>
</comment>
<comment type="caution">
    <text evidence="6">The sequence shown here is derived from an EMBL/GenBank/DDBJ whole genome shotgun (WGS) entry which is preliminary data.</text>
</comment>
<evidence type="ECO:0000259" key="5">
    <source>
        <dbReference type="Pfam" id="PF00884"/>
    </source>
</evidence>
<evidence type="ECO:0000313" key="7">
    <source>
        <dbReference type="Proteomes" id="UP001589774"/>
    </source>
</evidence>
<dbReference type="SUPFAM" id="SSF53649">
    <property type="entry name" value="Alkaline phosphatase-like"/>
    <property type="match status" value="1"/>
</dbReference>
<dbReference type="InterPro" id="IPR029044">
    <property type="entry name" value="Nucleotide-diphossugar_trans"/>
</dbReference>
<proteinExistence type="inferred from homology"/>
<dbReference type="Gene3D" id="3.40.720.10">
    <property type="entry name" value="Alkaline Phosphatase, subunit A"/>
    <property type="match status" value="1"/>
</dbReference>
<feature type="transmembrane region" description="Helical" evidence="4">
    <location>
        <begin position="455"/>
        <end position="479"/>
    </location>
</feature>
<keyword evidence="7" id="KW-1185">Reference proteome</keyword>
<dbReference type="RefSeq" id="WP_207303821.1">
    <property type="nucleotide sequence ID" value="NZ_JBHLWO010000002.1"/>
</dbReference>
<evidence type="ECO:0000256" key="1">
    <source>
        <dbReference type="ARBA" id="ARBA00006739"/>
    </source>
</evidence>
<keyword evidence="2" id="KW-0328">Glycosyltransferase</keyword>
<dbReference type="EMBL" id="JBHLWO010000002">
    <property type="protein sequence ID" value="MFC0320426.1"/>
    <property type="molecule type" value="Genomic_DNA"/>
</dbReference>
<reference evidence="6 7" key="1">
    <citation type="submission" date="2024-09" db="EMBL/GenBank/DDBJ databases">
        <authorList>
            <person name="Sun Q."/>
            <person name="Mori K."/>
        </authorList>
    </citation>
    <scope>NUCLEOTIDE SEQUENCE [LARGE SCALE GENOMIC DNA]</scope>
    <source>
        <strain evidence="6 7">CCM 7765</strain>
    </source>
</reference>